<dbReference type="AlphaFoldDB" id="K2FBZ5"/>
<dbReference type="InterPro" id="IPR035952">
    <property type="entry name" value="Rhomboid-like_sf"/>
</dbReference>
<evidence type="ECO:0000256" key="2">
    <source>
        <dbReference type="ARBA" id="ARBA00022692"/>
    </source>
</evidence>
<evidence type="ECO:0000259" key="6">
    <source>
        <dbReference type="Pfam" id="PF01694"/>
    </source>
</evidence>
<gene>
    <name evidence="7" type="ORF">ACD_3C00040G0002</name>
</gene>
<reference evidence="7" key="1">
    <citation type="journal article" date="2012" name="Science">
        <title>Fermentation, hydrogen, and sulfur metabolism in multiple uncultivated bacterial phyla.</title>
        <authorList>
            <person name="Wrighton K.C."/>
            <person name="Thomas B.C."/>
            <person name="Sharon I."/>
            <person name="Miller C.S."/>
            <person name="Castelle C.J."/>
            <person name="VerBerkmoes N.C."/>
            <person name="Wilkins M.J."/>
            <person name="Hettich R.L."/>
            <person name="Lipton M.S."/>
            <person name="Williams K.H."/>
            <person name="Long P.E."/>
            <person name="Banfield J.F."/>
        </authorList>
    </citation>
    <scope>NUCLEOTIDE SEQUENCE [LARGE SCALE GENOMIC DNA]</scope>
</reference>
<feature type="transmembrane region" description="Helical" evidence="5">
    <location>
        <begin position="134"/>
        <end position="152"/>
    </location>
</feature>
<organism evidence="7">
    <name type="scientific">uncultured bacterium</name>
    <name type="common">gcode 4</name>
    <dbReference type="NCBI Taxonomy" id="1234023"/>
    <lineage>
        <taxon>Bacteria</taxon>
        <taxon>environmental samples</taxon>
    </lineage>
</organism>
<comment type="subcellular location">
    <subcellularLocation>
        <location evidence="1">Membrane</location>
        <topology evidence="1">Multi-pass membrane protein</topology>
    </subcellularLocation>
</comment>
<evidence type="ECO:0000256" key="4">
    <source>
        <dbReference type="ARBA" id="ARBA00023136"/>
    </source>
</evidence>
<accession>K2FBZ5</accession>
<feature type="transmembrane region" description="Helical" evidence="5">
    <location>
        <begin position="110"/>
        <end position="127"/>
    </location>
</feature>
<feature type="transmembrane region" description="Helical" evidence="5">
    <location>
        <begin position="46"/>
        <end position="74"/>
    </location>
</feature>
<evidence type="ECO:0000256" key="3">
    <source>
        <dbReference type="ARBA" id="ARBA00022989"/>
    </source>
</evidence>
<dbReference type="InterPro" id="IPR022764">
    <property type="entry name" value="Peptidase_S54_rhomboid_dom"/>
</dbReference>
<feature type="transmembrane region" description="Helical" evidence="5">
    <location>
        <begin position="86"/>
        <end position="104"/>
    </location>
</feature>
<dbReference type="GO" id="GO:0016020">
    <property type="term" value="C:membrane"/>
    <property type="evidence" value="ECO:0007669"/>
    <property type="project" value="UniProtKB-SubCell"/>
</dbReference>
<keyword evidence="4 5" id="KW-0472">Membrane</keyword>
<sequence length="188" mass="23426">MEQSKSISNMLILISIFITSLTIPFQQLYNYWMNNYYLGNWDYLTLLIQFCLYQFLHWWLLHILSNSIFIYLFWNQVERLLWKKRFLMFFLLNTIFTWVAILILSEWNTVGISWFAMAVMWYVFMYMRKIRHPDYKWAWTFLALNILIWFSSNISLVWHLWWAVFGCLFFIFESNLKKKKFNKKIYEL</sequence>
<dbReference type="GO" id="GO:0004252">
    <property type="term" value="F:serine-type endopeptidase activity"/>
    <property type="evidence" value="ECO:0007669"/>
    <property type="project" value="InterPro"/>
</dbReference>
<dbReference type="SUPFAM" id="SSF144091">
    <property type="entry name" value="Rhomboid-like"/>
    <property type="match status" value="1"/>
</dbReference>
<feature type="transmembrane region" description="Helical" evidence="5">
    <location>
        <begin position="7"/>
        <end position="26"/>
    </location>
</feature>
<protein>
    <recommendedName>
        <fullName evidence="6">Peptidase S54 rhomboid domain-containing protein</fullName>
    </recommendedName>
</protein>
<dbReference type="Gene3D" id="1.20.1540.10">
    <property type="entry name" value="Rhomboid-like"/>
    <property type="match status" value="1"/>
</dbReference>
<dbReference type="Pfam" id="PF01694">
    <property type="entry name" value="Rhomboid"/>
    <property type="match status" value="1"/>
</dbReference>
<name>K2FBZ5_9BACT</name>
<evidence type="ECO:0000256" key="5">
    <source>
        <dbReference type="SAM" id="Phobius"/>
    </source>
</evidence>
<dbReference type="EMBL" id="AMFJ01000314">
    <property type="protein sequence ID" value="EKE28601.1"/>
    <property type="molecule type" value="Genomic_DNA"/>
</dbReference>
<comment type="caution">
    <text evidence="7">The sequence shown here is derived from an EMBL/GenBank/DDBJ whole genome shotgun (WGS) entry which is preliminary data.</text>
</comment>
<evidence type="ECO:0000256" key="1">
    <source>
        <dbReference type="ARBA" id="ARBA00004141"/>
    </source>
</evidence>
<evidence type="ECO:0000313" key="7">
    <source>
        <dbReference type="EMBL" id="EKE28601.1"/>
    </source>
</evidence>
<keyword evidence="3 5" id="KW-1133">Transmembrane helix</keyword>
<keyword evidence="2 5" id="KW-0812">Transmembrane</keyword>
<proteinExistence type="predicted"/>
<feature type="domain" description="Peptidase S54 rhomboid" evidence="6">
    <location>
        <begin position="48"/>
        <end position="169"/>
    </location>
</feature>